<evidence type="ECO:0000313" key="5">
    <source>
        <dbReference type="EMBL" id="CAG35629.1"/>
    </source>
</evidence>
<dbReference type="InterPro" id="IPR010992">
    <property type="entry name" value="IHF-like_DNA-bd_dom_sf"/>
</dbReference>
<keyword evidence="3 5" id="KW-0238">DNA-binding</keyword>
<dbReference type="PRINTS" id="PR01727">
    <property type="entry name" value="DNABINDINGHU"/>
</dbReference>
<evidence type="ECO:0000256" key="1">
    <source>
        <dbReference type="ARBA" id="ARBA00010529"/>
    </source>
</evidence>
<dbReference type="GO" id="GO:0030261">
    <property type="term" value="P:chromosome condensation"/>
    <property type="evidence" value="ECO:0007669"/>
    <property type="project" value="UniProtKB-KW"/>
</dbReference>
<dbReference type="Pfam" id="PF00216">
    <property type="entry name" value="Bac_DNA_binding"/>
    <property type="match status" value="1"/>
</dbReference>
<proteinExistence type="inferred from homology"/>
<dbReference type="SUPFAM" id="SSF47729">
    <property type="entry name" value="IHF-like DNA-binding proteins"/>
    <property type="match status" value="1"/>
</dbReference>
<dbReference type="GO" id="GO:0005829">
    <property type="term" value="C:cytosol"/>
    <property type="evidence" value="ECO:0007669"/>
    <property type="project" value="TreeGrafter"/>
</dbReference>
<protein>
    <submittedName>
        <fullName evidence="5">Probable DNA-binding protein HU</fullName>
    </submittedName>
</protein>
<dbReference type="AlphaFoldDB" id="Q6APU5"/>
<dbReference type="SMART" id="SM00411">
    <property type="entry name" value="BHL"/>
    <property type="match status" value="1"/>
</dbReference>
<dbReference type="PANTHER" id="PTHR33175:SF3">
    <property type="entry name" value="DNA-BINDING PROTEIN HU-BETA"/>
    <property type="match status" value="1"/>
</dbReference>
<dbReference type="PANTHER" id="PTHR33175">
    <property type="entry name" value="DNA-BINDING PROTEIN HU"/>
    <property type="match status" value="1"/>
</dbReference>
<dbReference type="KEGG" id="dps:DP0900"/>
<evidence type="ECO:0000256" key="4">
    <source>
        <dbReference type="RuleBase" id="RU003939"/>
    </source>
</evidence>
<keyword evidence="6" id="KW-1185">Reference proteome</keyword>
<dbReference type="CDD" id="cd13836">
    <property type="entry name" value="IHF_B"/>
    <property type="match status" value="1"/>
</dbReference>
<keyword evidence="2" id="KW-0226">DNA condensation</keyword>
<evidence type="ECO:0000313" key="6">
    <source>
        <dbReference type="Proteomes" id="UP000000602"/>
    </source>
</evidence>
<dbReference type="Gene3D" id="4.10.520.10">
    <property type="entry name" value="IHF-like DNA-binding proteins"/>
    <property type="match status" value="1"/>
</dbReference>
<reference evidence="6" key="1">
    <citation type="journal article" date="2004" name="Environ. Microbiol.">
        <title>The genome of Desulfotalea psychrophila, a sulfate-reducing bacterium from permanently cold Arctic sediments.</title>
        <authorList>
            <person name="Rabus R."/>
            <person name="Ruepp A."/>
            <person name="Frickey T."/>
            <person name="Rattei T."/>
            <person name="Fartmann B."/>
            <person name="Stark M."/>
            <person name="Bauer M."/>
            <person name="Zibat A."/>
            <person name="Lombardot T."/>
            <person name="Becker I."/>
            <person name="Amann J."/>
            <person name="Gellner K."/>
            <person name="Teeling H."/>
            <person name="Leuschner W.D."/>
            <person name="Gloeckner F.-O."/>
            <person name="Lupas A.N."/>
            <person name="Amann R."/>
            <person name="Klenk H.-P."/>
        </authorList>
    </citation>
    <scope>NUCLEOTIDE SEQUENCE [LARGE SCALE GENOMIC DNA]</scope>
    <source>
        <strain evidence="6">DSM 12343 / LSv54</strain>
    </source>
</reference>
<dbReference type="eggNOG" id="COG0776">
    <property type="taxonomic scope" value="Bacteria"/>
</dbReference>
<dbReference type="HOGENOM" id="CLU_105066_2_3_7"/>
<name>Q6APU5_DESPS</name>
<dbReference type="GO" id="GO:0003677">
    <property type="term" value="F:DNA binding"/>
    <property type="evidence" value="ECO:0007669"/>
    <property type="project" value="UniProtKB-KW"/>
</dbReference>
<dbReference type="EMBL" id="CR522870">
    <property type="protein sequence ID" value="CAG35629.1"/>
    <property type="molecule type" value="Genomic_DNA"/>
</dbReference>
<dbReference type="GO" id="GO:0030527">
    <property type="term" value="F:structural constituent of chromatin"/>
    <property type="evidence" value="ECO:0007669"/>
    <property type="project" value="InterPro"/>
</dbReference>
<sequence>MKRMLKKDIIDSVSEELSMQKQDVSVAADVILETISNALARDRRVELRGFGSFSVRSRKPRTTKNPRTGQVMDIPERRTLHFTMSKSLKESLISDMD</sequence>
<dbReference type="STRING" id="177439.DP0900"/>
<organism evidence="5 6">
    <name type="scientific">Desulfotalea psychrophila (strain LSv54 / DSM 12343)</name>
    <dbReference type="NCBI Taxonomy" id="177439"/>
    <lineage>
        <taxon>Bacteria</taxon>
        <taxon>Pseudomonadati</taxon>
        <taxon>Thermodesulfobacteriota</taxon>
        <taxon>Desulfobulbia</taxon>
        <taxon>Desulfobulbales</taxon>
        <taxon>Desulfocapsaceae</taxon>
        <taxon>Desulfotalea</taxon>
    </lineage>
</organism>
<dbReference type="Proteomes" id="UP000000602">
    <property type="component" value="Chromosome"/>
</dbReference>
<dbReference type="InterPro" id="IPR000119">
    <property type="entry name" value="Hist_DNA-bd"/>
</dbReference>
<accession>Q6APU5</accession>
<gene>
    <name evidence="5" type="ordered locus">DP0900</name>
</gene>
<evidence type="ECO:0000256" key="3">
    <source>
        <dbReference type="ARBA" id="ARBA00023125"/>
    </source>
</evidence>
<evidence type="ECO:0000256" key="2">
    <source>
        <dbReference type="ARBA" id="ARBA00023067"/>
    </source>
</evidence>
<comment type="similarity">
    <text evidence="1 4">Belongs to the bacterial histone-like protein family.</text>
</comment>